<evidence type="ECO:0000313" key="3">
    <source>
        <dbReference type="Proteomes" id="UP001651158"/>
    </source>
</evidence>
<dbReference type="EMBL" id="JAKROA010000003">
    <property type="protein sequence ID" value="KAL5109243.1"/>
    <property type="molecule type" value="Genomic_DNA"/>
</dbReference>
<proteinExistence type="predicted"/>
<feature type="signal peptide" evidence="1">
    <location>
        <begin position="1"/>
        <end position="27"/>
    </location>
</feature>
<feature type="chain" id="PRO_5045360013" description="Secreted protein" evidence="1">
    <location>
        <begin position="28"/>
        <end position="78"/>
    </location>
</feature>
<protein>
    <recommendedName>
        <fullName evidence="4">Secreted protein</fullName>
    </recommendedName>
</protein>
<gene>
    <name evidence="2" type="ORF">TcWFU_007719</name>
</gene>
<organism evidence="2 3">
    <name type="scientific">Taenia crassiceps</name>
    <dbReference type="NCBI Taxonomy" id="6207"/>
    <lineage>
        <taxon>Eukaryota</taxon>
        <taxon>Metazoa</taxon>
        <taxon>Spiralia</taxon>
        <taxon>Lophotrochozoa</taxon>
        <taxon>Platyhelminthes</taxon>
        <taxon>Cestoda</taxon>
        <taxon>Eucestoda</taxon>
        <taxon>Cyclophyllidea</taxon>
        <taxon>Taeniidae</taxon>
        <taxon>Taenia</taxon>
    </lineage>
</organism>
<evidence type="ECO:0008006" key="4">
    <source>
        <dbReference type="Google" id="ProtNLM"/>
    </source>
</evidence>
<evidence type="ECO:0000256" key="1">
    <source>
        <dbReference type="SAM" id="SignalP"/>
    </source>
</evidence>
<dbReference type="Proteomes" id="UP001651158">
    <property type="component" value="Unassembled WGS sequence"/>
</dbReference>
<sequence length="78" mass="8747">MSRAYDAFPPLLLIFHLLICFEQKVYHCAVSASFPSLRSTQLYPFEVDLPVSGPRPNTQSGAAANKSVVYFRSVYCET</sequence>
<keyword evidence="3" id="KW-1185">Reference proteome</keyword>
<reference evidence="2 3" key="1">
    <citation type="journal article" date="2022" name="Front. Cell. Infect. Microbiol.">
        <title>The Genomes of Two Strains of Taenia crassiceps the Animal Model for the Study of Human Cysticercosis.</title>
        <authorList>
            <person name="Bobes R.J."/>
            <person name="Estrada K."/>
            <person name="Rios-Valencia D.G."/>
            <person name="Calderon-Gallegos A."/>
            <person name="de la Torre P."/>
            <person name="Carrero J.C."/>
            <person name="Sanchez-Flores A."/>
            <person name="Laclette J.P."/>
        </authorList>
    </citation>
    <scope>NUCLEOTIDE SEQUENCE [LARGE SCALE GENOMIC DNA]</scope>
    <source>
        <strain evidence="2">WFUcys</strain>
    </source>
</reference>
<name>A0ABR4QI64_9CEST</name>
<comment type="caution">
    <text evidence="2">The sequence shown here is derived from an EMBL/GenBank/DDBJ whole genome shotgun (WGS) entry which is preliminary data.</text>
</comment>
<evidence type="ECO:0000313" key="2">
    <source>
        <dbReference type="EMBL" id="KAL5109243.1"/>
    </source>
</evidence>
<accession>A0ABR4QI64</accession>
<keyword evidence="1" id="KW-0732">Signal</keyword>